<keyword evidence="2" id="KW-1185">Reference proteome</keyword>
<reference evidence="1 2" key="1">
    <citation type="submission" date="2021-06" db="EMBL/GenBank/DDBJ databases">
        <authorList>
            <person name="Sun Q."/>
            <person name="Li D."/>
        </authorList>
    </citation>
    <scope>NUCLEOTIDE SEQUENCE [LARGE SCALE GENOMIC DNA]</scope>
    <source>
        <strain evidence="1 2">MSJ-5</strain>
    </source>
</reference>
<organism evidence="1 2">
    <name type="scientific">Alkaliphilus flagellatus</name>
    <dbReference type="NCBI Taxonomy" id="2841507"/>
    <lineage>
        <taxon>Bacteria</taxon>
        <taxon>Bacillati</taxon>
        <taxon>Bacillota</taxon>
        <taxon>Clostridia</taxon>
        <taxon>Peptostreptococcales</taxon>
        <taxon>Natronincolaceae</taxon>
        <taxon>Alkaliphilus</taxon>
    </lineage>
</organism>
<comment type="caution">
    <text evidence="1">The sequence shown here is derived from an EMBL/GenBank/DDBJ whole genome shotgun (WGS) entry which is preliminary data.</text>
</comment>
<name>A0ABS6G3N9_9FIRM</name>
<accession>A0ABS6G3N9</accession>
<dbReference type="EMBL" id="JAHLQK010000004">
    <property type="protein sequence ID" value="MBU5677106.1"/>
    <property type="molecule type" value="Genomic_DNA"/>
</dbReference>
<evidence type="ECO:0000313" key="1">
    <source>
        <dbReference type="EMBL" id="MBU5677106.1"/>
    </source>
</evidence>
<dbReference type="Proteomes" id="UP000779508">
    <property type="component" value="Unassembled WGS sequence"/>
</dbReference>
<protein>
    <submittedName>
        <fullName evidence="1">Uncharacterized protein</fullName>
    </submittedName>
</protein>
<gene>
    <name evidence="1" type="ORF">KQI88_11860</name>
</gene>
<sequence>MSAFLGPIHHWLFNKIILFENLEENINKDIVAQYADKALGITEEMKIKYGEFIPKLPLENLIDTDNIHGWLQHRISIAETRHAATLKAFIDIFGEEVITTLENNYADQGSEVGAIASQETDVSNAPSLYKALNNYLLEGMPCDNVNSVMTSEPELLEWNSFRCLHKPYWDTAGADSDIMYKLRFSWIKGFIEKANSEFTYKNELTSEGFVNKIFKK</sequence>
<proteinExistence type="predicted"/>
<dbReference type="RefSeq" id="WP_216417578.1">
    <property type="nucleotide sequence ID" value="NZ_JAHLQK010000004.1"/>
</dbReference>
<evidence type="ECO:0000313" key="2">
    <source>
        <dbReference type="Proteomes" id="UP000779508"/>
    </source>
</evidence>